<dbReference type="Proteomes" id="UP001303046">
    <property type="component" value="Unassembled WGS sequence"/>
</dbReference>
<feature type="region of interest" description="Disordered" evidence="1">
    <location>
        <begin position="1"/>
        <end position="21"/>
    </location>
</feature>
<evidence type="ECO:0000313" key="2">
    <source>
        <dbReference type="EMBL" id="KAK6749315.1"/>
    </source>
</evidence>
<dbReference type="EMBL" id="JAVFWL010000004">
    <property type="protein sequence ID" value="KAK6749315.1"/>
    <property type="molecule type" value="Genomic_DNA"/>
</dbReference>
<proteinExistence type="predicted"/>
<accession>A0ABR1DFP7</accession>
<gene>
    <name evidence="2" type="primary">Necator_chrIV.g15034</name>
    <name evidence="2" type="ORF">RB195_001739</name>
</gene>
<comment type="caution">
    <text evidence="2">The sequence shown here is derived from an EMBL/GenBank/DDBJ whole genome shotgun (WGS) entry which is preliminary data.</text>
</comment>
<name>A0ABR1DFP7_NECAM</name>
<keyword evidence="3" id="KW-1185">Reference proteome</keyword>
<evidence type="ECO:0000256" key="1">
    <source>
        <dbReference type="SAM" id="MobiDB-lite"/>
    </source>
</evidence>
<evidence type="ECO:0000313" key="3">
    <source>
        <dbReference type="Proteomes" id="UP001303046"/>
    </source>
</evidence>
<organism evidence="2 3">
    <name type="scientific">Necator americanus</name>
    <name type="common">Human hookworm</name>
    <dbReference type="NCBI Taxonomy" id="51031"/>
    <lineage>
        <taxon>Eukaryota</taxon>
        <taxon>Metazoa</taxon>
        <taxon>Ecdysozoa</taxon>
        <taxon>Nematoda</taxon>
        <taxon>Chromadorea</taxon>
        <taxon>Rhabditida</taxon>
        <taxon>Rhabditina</taxon>
        <taxon>Rhabditomorpha</taxon>
        <taxon>Strongyloidea</taxon>
        <taxon>Ancylostomatidae</taxon>
        <taxon>Bunostominae</taxon>
        <taxon>Necator</taxon>
    </lineage>
</organism>
<sequence>MGWRVRYADGPAESSTGYGSRTLSTSLTNLENFLHSNGEGNKKLVEKMLRPSRLARTGHLEKIIPSTIGDLNAKIGPRRTPGKLHIGYHGLQWNEHGERPSEFIMTTKTIHGNLQFQKSSLLRWESPDHNEIGHIIDSKRFCLTYVAVVPKFCMGSDHRLLRKRFSSTWRGEKAAKFTKRTPRTIVDWELFASLVAFWEGAVME</sequence>
<protein>
    <submittedName>
        <fullName evidence="2">Uncharacterized protein</fullName>
    </submittedName>
</protein>
<reference evidence="2 3" key="1">
    <citation type="submission" date="2023-08" db="EMBL/GenBank/DDBJ databases">
        <title>A Necator americanus chromosomal reference genome.</title>
        <authorList>
            <person name="Ilik V."/>
            <person name="Petrzelkova K.J."/>
            <person name="Pardy F."/>
            <person name="Fuh T."/>
            <person name="Niatou-Singa F.S."/>
            <person name="Gouil Q."/>
            <person name="Baker L."/>
            <person name="Ritchie M.E."/>
            <person name="Jex A.R."/>
            <person name="Gazzola D."/>
            <person name="Li H."/>
            <person name="Toshio Fujiwara R."/>
            <person name="Zhan B."/>
            <person name="Aroian R.V."/>
            <person name="Pafco B."/>
            <person name="Schwarz E.M."/>
        </authorList>
    </citation>
    <scope>NUCLEOTIDE SEQUENCE [LARGE SCALE GENOMIC DNA]</scope>
    <source>
        <strain evidence="2 3">Aroian</strain>
        <tissue evidence="2">Whole animal</tissue>
    </source>
</reference>